<reference evidence="1" key="1">
    <citation type="submission" date="2021-03" db="EMBL/GenBank/DDBJ databases">
        <title>Draft genome sequence of rust myrtle Austropuccinia psidii MF-1, a brazilian biotype.</title>
        <authorList>
            <person name="Quecine M.C."/>
            <person name="Pachon D.M.R."/>
            <person name="Bonatelli M.L."/>
            <person name="Correr F.H."/>
            <person name="Franceschini L.M."/>
            <person name="Leite T.F."/>
            <person name="Margarido G.R.A."/>
            <person name="Almeida C.A."/>
            <person name="Ferrarezi J.A."/>
            <person name="Labate C.A."/>
        </authorList>
    </citation>
    <scope>NUCLEOTIDE SEQUENCE</scope>
    <source>
        <strain evidence="1">MF-1</strain>
    </source>
</reference>
<gene>
    <name evidence="1" type="ORF">O181_020526</name>
</gene>
<evidence type="ECO:0000313" key="1">
    <source>
        <dbReference type="EMBL" id="MBW0480811.1"/>
    </source>
</evidence>
<protein>
    <submittedName>
        <fullName evidence="1">Uncharacterized protein</fullName>
    </submittedName>
</protein>
<proteinExistence type="predicted"/>
<dbReference type="EMBL" id="AVOT02006117">
    <property type="protein sequence ID" value="MBW0480811.1"/>
    <property type="molecule type" value="Genomic_DNA"/>
</dbReference>
<organism evidence="1 2">
    <name type="scientific">Austropuccinia psidii MF-1</name>
    <dbReference type="NCBI Taxonomy" id="1389203"/>
    <lineage>
        <taxon>Eukaryota</taxon>
        <taxon>Fungi</taxon>
        <taxon>Dikarya</taxon>
        <taxon>Basidiomycota</taxon>
        <taxon>Pucciniomycotina</taxon>
        <taxon>Pucciniomycetes</taxon>
        <taxon>Pucciniales</taxon>
        <taxon>Sphaerophragmiaceae</taxon>
        <taxon>Austropuccinia</taxon>
    </lineage>
</organism>
<dbReference type="Proteomes" id="UP000765509">
    <property type="component" value="Unassembled WGS sequence"/>
</dbReference>
<name>A0A9Q3C978_9BASI</name>
<dbReference type="AlphaFoldDB" id="A0A9Q3C978"/>
<accession>A0A9Q3C978</accession>
<evidence type="ECO:0000313" key="2">
    <source>
        <dbReference type="Proteomes" id="UP000765509"/>
    </source>
</evidence>
<keyword evidence="2" id="KW-1185">Reference proteome</keyword>
<comment type="caution">
    <text evidence="1">The sequence shown here is derived from an EMBL/GenBank/DDBJ whole genome shotgun (WGS) entry which is preliminary data.</text>
</comment>
<sequence length="128" mass="13827">MVAGHEKSLMSSKNVHCDTYDAEQESIFHGDCTNALKKFNVKNHNIVISGPEVAVVCSTCELAVNASAKVHGQTLAVPYAWVEEATKIGNDAEEQCHEGPRSVAFTDSRNSNNTITVFLRYAAPGSLC</sequence>